<reference evidence="2" key="1">
    <citation type="submission" date="2019-06" db="EMBL/GenBank/DDBJ databases">
        <title>Alistipes onderdonkii subsp. vulgaris subsp. nov., Alistipes dispar sp. nov. and Alistipes communis sp. nov., isolated from human faeces, and creation of Alistipes onderdonkii subsp. onderdonkii subsp. nov.</title>
        <authorList>
            <person name="Sakamoto M."/>
            <person name="Ikeyama N."/>
            <person name="Ogata Y."/>
            <person name="Suda W."/>
            <person name="Iino T."/>
            <person name="Hattori M."/>
            <person name="Ohkuma M."/>
        </authorList>
    </citation>
    <scope>NUCLEOTIDE SEQUENCE [LARGE SCALE GENOMIC DNA]</scope>
    <source>
        <strain evidence="2">5CBH24</strain>
    </source>
</reference>
<dbReference type="Proteomes" id="UP000318946">
    <property type="component" value="Chromosome"/>
</dbReference>
<dbReference type="GeneID" id="78342594"/>
<dbReference type="RefSeq" id="WP_141412982.1">
    <property type="nucleotide sequence ID" value="NZ_AP019735.1"/>
</dbReference>
<gene>
    <name evidence="1" type="ORF">A5CBH24_18740</name>
</gene>
<accession>A0A4Y1WU67</accession>
<proteinExistence type="predicted"/>
<name>A0A4Y1WU67_9BACT</name>
<dbReference type="EMBL" id="AP019735">
    <property type="protein sequence ID" value="BBL04561.1"/>
    <property type="molecule type" value="Genomic_DNA"/>
</dbReference>
<protein>
    <recommendedName>
        <fullName evidence="3">LysM domain-containing protein</fullName>
    </recommendedName>
</protein>
<dbReference type="AlphaFoldDB" id="A0A4Y1WU67"/>
<evidence type="ECO:0008006" key="3">
    <source>
        <dbReference type="Google" id="ProtNLM"/>
    </source>
</evidence>
<evidence type="ECO:0000313" key="2">
    <source>
        <dbReference type="Proteomes" id="UP000318946"/>
    </source>
</evidence>
<sequence length="98" mass="10676">MQTTTRNNQTLLDIAVQECGTVEAAFEIAERNGLALTDELNTGQKLDIVMTTTREESVVQELAADRIKPATAPSAEETEMVPYGGIGFMGIEIDFVVR</sequence>
<dbReference type="OrthoDB" id="1004968at2"/>
<evidence type="ECO:0000313" key="1">
    <source>
        <dbReference type="EMBL" id="BBL04561.1"/>
    </source>
</evidence>
<keyword evidence="2" id="KW-1185">Reference proteome</keyword>
<organism evidence="1 2">
    <name type="scientific">Alistipes communis</name>
    <dbReference type="NCBI Taxonomy" id="2585118"/>
    <lineage>
        <taxon>Bacteria</taxon>
        <taxon>Pseudomonadati</taxon>
        <taxon>Bacteroidota</taxon>
        <taxon>Bacteroidia</taxon>
        <taxon>Bacteroidales</taxon>
        <taxon>Rikenellaceae</taxon>
        <taxon>Alistipes</taxon>
    </lineage>
</organism>
<dbReference type="KEGG" id="acou:A5CBH24_18740"/>